<dbReference type="Pfam" id="PF00583">
    <property type="entry name" value="Acetyltransf_1"/>
    <property type="match status" value="1"/>
</dbReference>
<dbReference type="AlphaFoldDB" id="A0AAN6RWM7"/>
<dbReference type="PROSITE" id="PS51186">
    <property type="entry name" value="GNAT"/>
    <property type="match status" value="1"/>
</dbReference>
<dbReference type="PROSITE" id="PS50048">
    <property type="entry name" value="ZN2_CY6_FUNGAL_2"/>
    <property type="match status" value="1"/>
</dbReference>
<dbReference type="GO" id="GO:0008270">
    <property type="term" value="F:zinc ion binding"/>
    <property type="evidence" value="ECO:0007669"/>
    <property type="project" value="InterPro"/>
</dbReference>
<evidence type="ECO:0000259" key="4">
    <source>
        <dbReference type="PROSITE" id="PS51186"/>
    </source>
</evidence>
<evidence type="ECO:0000256" key="1">
    <source>
        <dbReference type="ARBA" id="ARBA00023242"/>
    </source>
</evidence>
<organism evidence="5 6">
    <name type="scientific">Staphylotrichum tortipilum</name>
    <dbReference type="NCBI Taxonomy" id="2831512"/>
    <lineage>
        <taxon>Eukaryota</taxon>
        <taxon>Fungi</taxon>
        <taxon>Dikarya</taxon>
        <taxon>Ascomycota</taxon>
        <taxon>Pezizomycotina</taxon>
        <taxon>Sordariomycetes</taxon>
        <taxon>Sordariomycetidae</taxon>
        <taxon>Sordariales</taxon>
        <taxon>Chaetomiaceae</taxon>
        <taxon>Staphylotrichum</taxon>
    </lineage>
</organism>
<dbReference type="CDD" id="cd00067">
    <property type="entry name" value="GAL4"/>
    <property type="match status" value="1"/>
</dbReference>
<dbReference type="Pfam" id="PF00172">
    <property type="entry name" value="Zn_clus"/>
    <property type="match status" value="1"/>
</dbReference>
<dbReference type="Gene3D" id="3.40.630.30">
    <property type="match status" value="1"/>
</dbReference>
<sequence>MMRRSHRKSRNGCLECKKRHIKCDESRPQCLNCTTVERKCQYSTPWRATERSPSDGSASPQIPSTGPTLVPSPAPDPSGAVFPDLQHLLPPDGPHSSVNMVHMELFHHYMTQQDVYHQMEGSMKDVIVAVALREPYVMLSVLALSAYHLGVVRPPERRAFYRDLAVQLQTDALSLFNSIDLAGFGDSVEKRIPVFIFSCILGFHALCDTMTHRDPRFEEALARYVSYVRLHRGMHTVMRGYWDEVRKTELKVIFDEMVPQWFQIVAEGHECDDIRARIAGAELDDEEERKAMQAAVDLLQWVFDARPIQSRVYVLCAFVAMLSPPLVNMVETLRPEALAILAYYFLAIHYCSDAWNFGGAGRHFLTLIADHLHGGPWYAWVEPPWRKLQESLEAAGREEGEALMARPFETLRPCASDAPRIAAIHLAAMHTNPLLHAQFPTAASLAALEGFLTAYATAQLQDNPSGRGGGGGALIARDRATGEVVAFARWDSPREKEGDSSGIVELEGCRREFLEGYAVRAEEAMGRLWGGREGGCYRLSFVCTDPAYQGQGAGSLLTRRVLELAAEDGLPVYLESTEVAVGMYEKLGFRKVGGFGMKIPGEGGEVVVYREVCMVREPSAVDVAEGER</sequence>
<comment type="caution">
    <text evidence="5">The sequence shown here is derived from an EMBL/GenBank/DDBJ whole genome shotgun (WGS) entry which is preliminary data.</text>
</comment>
<evidence type="ECO:0000313" key="6">
    <source>
        <dbReference type="Proteomes" id="UP001303889"/>
    </source>
</evidence>
<feature type="compositionally biased region" description="Polar residues" evidence="2">
    <location>
        <begin position="54"/>
        <end position="67"/>
    </location>
</feature>
<dbReference type="PANTHER" id="PTHR47784:SF4">
    <property type="entry name" value="ZN(II)2CYS6 TRANSCRIPTION FACTOR (EUROFUNG)"/>
    <property type="match status" value="1"/>
</dbReference>
<dbReference type="InterPro" id="IPR036864">
    <property type="entry name" value="Zn2-C6_fun-type_DNA-bd_sf"/>
</dbReference>
<feature type="domain" description="N-acetyltransferase" evidence="4">
    <location>
        <begin position="474"/>
        <end position="616"/>
    </location>
</feature>
<evidence type="ECO:0000313" key="5">
    <source>
        <dbReference type="EMBL" id="KAK3905193.1"/>
    </source>
</evidence>
<dbReference type="GO" id="GO:0016747">
    <property type="term" value="F:acyltransferase activity, transferring groups other than amino-acyl groups"/>
    <property type="evidence" value="ECO:0007669"/>
    <property type="project" value="InterPro"/>
</dbReference>
<dbReference type="GO" id="GO:0001228">
    <property type="term" value="F:DNA-binding transcription activator activity, RNA polymerase II-specific"/>
    <property type="evidence" value="ECO:0007669"/>
    <property type="project" value="TreeGrafter"/>
</dbReference>
<feature type="region of interest" description="Disordered" evidence="2">
    <location>
        <begin position="45"/>
        <end position="88"/>
    </location>
</feature>
<dbReference type="PANTHER" id="PTHR47784">
    <property type="entry name" value="STEROL UPTAKE CONTROL PROTEIN 2"/>
    <property type="match status" value="1"/>
</dbReference>
<dbReference type="SMART" id="SM00066">
    <property type="entry name" value="GAL4"/>
    <property type="match status" value="1"/>
</dbReference>
<evidence type="ECO:0000259" key="3">
    <source>
        <dbReference type="PROSITE" id="PS50048"/>
    </source>
</evidence>
<keyword evidence="6" id="KW-1185">Reference proteome</keyword>
<gene>
    <name evidence="5" type="ORF">C8A05DRAFT_12961</name>
</gene>
<dbReference type="InterPro" id="IPR001138">
    <property type="entry name" value="Zn2Cys6_DnaBD"/>
</dbReference>
<proteinExistence type="predicted"/>
<dbReference type="InterPro" id="IPR053157">
    <property type="entry name" value="Sterol_Uptake_Regulator"/>
</dbReference>
<dbReference type="EMBL" id="MU855367">
    <property type="protein sequence ID" value="KAK3905193.1"/>
    <property type="molecule type" value="Genomic_DNA"/>
</dbReference>
<protein>
    <submittedName>
        <fullName evidence="5">Acyl-CoA N-acyltransferase</fullName>
    </submittedName>
</protein>
<keyword evidence="1" id="KW-0539">Nucleus</keyword>
<accession>A0AAN6RWM7</accession>
<reference evidence="5" key="1">
    <citation type="journal article" date="2023" name="Mol. Phylogenet. Evol.">
        <title>Genome-scale phylogeny and comparative genomics of the fungal order Sordariales.</title>
        <authorList>
            <person name="Hensen N."/>
            <person name="Bonometti L."/>
            <person name="Westerberg I."/>
            <person name="Brannstrom I.O."/>
            <person name="Guillou S."/>
            <person name="Cros-Aarteil S."/>
            <person name="Calhoun S."/>
            <person name="Haridas S."/>
            <person name="Kuo A."/>
            <person name="Mondo S."/>
            <person name="Pangilinan J."/>
            <person name="Riley R."/>
            <person name="LaButti K."/>
            <person name="Andreopoulos B."/>
            <person name="Lipzen A."/>
            <person name="Chen C."/>
            <person name="Yan M."/>
            <person name="Daum C."/>
            <person name="Ng V."/>
            <person name="Clum A."/>
            <person name="Steindorff A."/>
            <person name="Ohm R.A."/>
            <person name="Martin F."/>
            <person name="Silar P."/>
            <person name="Natvig D.O."/>
            <person name="Lalanne C."/>
            <person name="Gautier V."/>
            <person name="Ament-Velasquez S.L."/>
            <person name="Kruys A."/>
            <person name="Hutchinson M.I."/>
            <person name="Powell A.J."/>
            <person name="Barry K."/>
            <person name="Miller A.N."/>
            <person name="Grigoriev I.V."/>
            <person name="Debuchy R."/>
            <person name="Gladieux P."/>
            <person name="Hiltunen Thoren M."/>
            <person name="Johannesson H."/>
        </authorList>
    </citation>
    <scope>NUCLEOTIDE SEQUENCE</scope>
    <source>
        <strain evidence="5">CBS 103.79</strain>
    </source>
</reference>
<dbReference type="CDD" id="cd04301">
    <property type="entry name" value="NAT_SF"/>
    <property type="match status" value="1"/>
</dbReference>
<dbReference type="SUPFAM" id="SSF55729">
    <property type="entry name" value="Acyl-CoA N-acyltransferases (Nat)"/>
    <property type="match status" value="1"/>
</dbReference>
<dbReference type="InterPro" id="IPR000182">
    <property type="entry name" value="GNAT_dom"/>
</dbReference>
<reference evidence="5" key="2">
    <citation type="submission" date="2023-05" db="EMBL/GenBank/DDBJ databases">
        <authorList>
            <consortium name="Lawrence Berkeley National Laboratory"/>
            <person name="Steindorff A."/>
            <person name="Hensen N."/>
            <person name="Bonometti L."/>
            <person name="Westerberg I."/>
            <person name="Brannstrom I.O."/>
            <person name="Guillou S."/>
            <person name="Cros-Aarteil S."/>
            <person name="Calhoun S."/>
            <person name="Haridas S."/>
            <person name="Kuo A."/>
            <person name="Mondo S."/>
            <person name="Pangilinan J."/>
            <person name="Riley R."/>
            <person name="Labutti K."/>
            <person name="Andreopoulos B."/>
            <person name="Lipzen A."/>
            <person name="Chen C."/>
            <person name="Yanf M."/>
            <person name="Daum C."/>
            <person name="Ng V."/>
            <person name="Clum A."/>
            <person name="Ohm R."/>
            <person name="Martin F."/>
            <person name="Silar P."/>
            <person name="Natvig D."/>
            <person name="Lalanne C."/>
            <person name="Gautier V."/>
            <person name="Ament-Velasquez S.L."/>
            <person name="Kruys A."/>
            <person name="Hutchinson M.I."/>
            <person name="Powell A.J."/>
            <person name="Barry K."/>
            <person name="Miller A.N."/>
            <person name="Grigoriev I.V."/>
            <person name="Debuchy R."/>
            <person name="Gladieux P."/>
            <person name="Thoren M.H."/>
            <person name="Johannesson H."/>
        </authorList>
    </citation>
    <scope>NUCLEOTIDE SEQUENCE</scope>
    <source>
        <strain evidence="5">CBS 103.79</strain>
    </source>
</reference>
<feature type="domain" description="Zn(2)-C6 fungal-type" evidence="3">
    <location>
        <begin position="12"/>
        <end position="42"/>
    </location>
</feature>
<evidence type="ECO:0000256" key="2">
    <source>
        <dbReference type="SAM" id="MobiDB-lite"/>
    </source>
</evidence>
<name>A0AAN6RWM7_9PEZI</name>
<dbReference type="Proteomes" id="UP001303889">
    <property type="component" value="Unassembled WGS sequence"/>
</dbReference>
<dbReference type="InterPro" id="IPR016181">
    <property type="entry name" value="Acyl_CoA_acyltransferase"/>
</dbReference>
<dbReference type="PROSITE" id="PS00463">
    <property type="entry name" value="ZN2_CY6_FUNGAL_1"/>
    <property type="match status" value="1"/>
</dbReference>
<dbReference type="SUPFAM" id="SSF57701">
    <property type="entry name" value="Zn2/Cys6 DNA-binding domain"/>
    <property type="match status" value="1"/>
</dbReference>
<dbReference type="Gene3D" id="4.10.240.10">
    <property type="entry name" value="Zn(2)-C6 fungal-type DNA-binding domain"/>
    <property type="match status" value="1"/>
</dbReference>